<proteinExistence type="predicted"/>
<dbReference type="EMBL" id="LT960612">
    <property type="protein sequence ID" value="SON52856.1"/>
    <property type="molecule type" value="Genomic_DNA"/>
</dbReference>
<keyword evidence="3" id="KW-1185">Reference proteome</keyword>
<dbReference type="RefSeq" id="WP_102525003.1">
    <property type="nucleotide sequence ID" value="NZ_LT960612.1"/>
</dbReference>
<accession>A0A2N8ZLU6</accession>
<name>A0A2N8ZLU6_9VIBR</name>
<dbReference type="KEGG" id="vta:B1245"/>
<evidence type="ECO:0000313" key="3">
    <source>
        <dbReference type="Proteomes" id="UP000235828"/>
    </source>
</evidence>
<gene>
    <name evidence="2" type="ORF">VTAP4600_B1245</name>
</gene>
<feature type="signal peptide" evidence="1">
    <location>
        <begin position="1"/>
        <end position="22"/>
    </location>
</feature>
<dbReference type="OrthoDB" id="7064300at2"/>
<dbReference type="Proteomes" id="UP000235828">
    <property type="component" value="Chromosome B"/>
</dbReference>
<organism evidence="2 3">
    <name type="scientific">Vibrio tapetis subsp. tapetis</name>
    <dbReference type="NCBI Taxonomy" id="1671868"/>
    <lineage>
        <taxon>Bacteria</taxon>
        <taxon>Pseudomonadati</taxon>
        <taxon>Pseudomonadota</taxon>
        <taxon>Gammaproteobacteria</taxon>
        <taxon>Vibrionales</taxon>
        <taxon>Vibrionaceae</taxon>
        <taxon>Vibrio</taxon>
    </lineage>
</organism>
<dbReference type="AlphaFoldDB" id="A0A2N8ZLU6"/>
<reference evidence="2 3" key="1">
    <citation type="submission" date="2017-10" db="EMBL/GenBank/DDBJ databases">
        <authorList>
            <person name="Banno H."/>
            <person name="Chua N.-H."/>
        </authorList>
    </citation>
    <scope>NUCLEOTIDE SEQUENCE [LARGE SCALE GENOMIC DNA]</scope>
    <source>
        <strain evidence="2">Vibrio tapetis CECT4600</strain>
    </source>
</reference>
<evidence type="ECO:0000256" key="1">
    <source>
        <dbReference type="SAM" id="SignalP"/>
    </source>
</evidence>
<feature type="chain" id="PRO_5014796088" evidence="1">
    <location>
        <begin position="23"/>
        <end position="163"/>
    </location>
</feature>
<evidence type="ECO:0000313" key="2">
    <source>
        <dbReference type="EMBL" id="SON52856.1"/>
    </source>
</evidence>
<protein>
    <submittedName>
        <fullName evidence="2">Uncharacterized protein</fullName>
    </submittedName>
</protein>
<sequence length="163" mass="19015">MMRLIFFIITCFSFFVSLPTLSSDDFHFTYLNEKIVTYSEKITICNSKKEMPLLSGKDLKHLKEILGRKPLILSYLSMKSFNNCLQPERGELAELLLSYDYVDISSYTRKLANSTKKLVFLSDFDELAEYTSLNHEEKRVISTIEELKAPFDELGTFEFIMEM</sequence>
<keyword evidence="1" id="KW-0732">Signal</keyword>